<dbReference type="EMBL" id="ML143500">
    <property type="protein sequence ID" value="TBU23608.1"/>
    <property type="molecule type" value="Genomic_DNA"/>
</dbReference>
<sequence>MIRPDERPARHPYPPSRHDHFIDHRAGTLRRRWAAGVVIAGQVTRRQRVYIDRRRRSRRHSTRSPLHHRYTSNTFRGLVSRSAHASLGMCVCSSIST</sequence>
<evidence type="ECO:0000256" key="1">
    <source>
        <dbReference type="SAM" id="MobiDB-lite"/>
    </source>
</evidence>
<dbReference type="AlphaFoldDB" id="A0A4Q9MBG1"/>
<name>A0A4Q9MBG1_9APHY</name>
<dbReference type="Proteomes" id="UP000292957">
    <property type="component" value="Unassembled WGS sequence"/>
</dbReference>
<accession>A0A4Q9MBG1</accession>
<reference evidence="2" key="1">
    <citation type="submission" date="2019-01" db="EMBL/GenBank/DDBJ databases">
        <title>Draft genome sequences of three monokaryotic isolates of the white-rot basidiomycete fungus Dichomitus squalens.</title>
        <authorList>
            <consortium name="DOE Joint Genome Institute"/>
            <person name="Lopez S.C."/>
            <person name="Andreopoulos B."/>
            <person name="Pangilinan J."/>
            <person name="Lipzen A."/>
            <person name="Riley R."/>
            <person name="Ahrendt S."/>
            <person name="Ng V."/>
            <person name="Barry K."/>
            <person name="Daum C."/>
            <person name="Grigoriev I.V."/>
            <person name="Hilden K.S."/>
            <person name="Makela M.R."/>
            <person name="de Vries R.P."/>
        </authorList>
    </citation>
    <scope>NUCLEOTIDE SEQUENCE [LARGE SCALE GENOMIC DNA]</scope>
    <source>
        <strain evidence="2">OM18370.1</strain>
    </source>
</reference>
<evidence type="ECO:0000313" key="2">
    <source>
        <dbReference type="EMBL" id="TBU23608.1"/>
    </source>
</evidence>
<organism evidence="2">
    <name type="scientific">Dichomitus squalens</name>
    <dbReference type="NCBI Taxonomy" id="114155"/>
    <lineage>
        <taxon>Eukaryota</taxon>
        <taxon>Fungi</taxon>
        <taxon>Dikarya</taxon>
        <taxon>Basidiomycota</taxon>
        <taxon>Agaricomycotina</taxon>
        <taxon>Agaricomycetes</taxon>
        <taxon>Polyporales</taxon>
        <taxon>Polyporaceae</taxon>
        <taxon>Dichomitus</taxon>
    </lineage>
</organism>
<feature type="region of interest" description="Disordered" evidence="1">
    <location>
        <begin position="1"/>
        <end position="21"/>
    </location>
</feature>
<gene>
    <name evidence="2" type="ORF">BD311DRAFT_68977</name>
</gene>
<proteinExistence type="predicted"/>
<protein>
    <submittedName>
        <fullName evidence="2">Uncharacterized protein</fullName>
    </submittedName>
</protein>